<reference evidence="1 2" key="1">
    <citation type="journal article" date="2001" name="Nucleic Acids Res.">
        <title>The complete genome sequence of the murine respiratory pathogen Mycoplasma pulmonis.</title>
        <authorList>
            <person name="Chambaud I."/>
            <person name="Heilig R."/>
            <person name="Ferris S."/>
            <person name="Barbe V."/>
            <person name="Samson D."/>
            <person name="Galisson F."/>
            <person name="Moszer I."/>
            <person name="Dybvig K."/>
            <person name="Wroblewski H."/>
            <person name="Viari A."/>
            <person name="Rocha E.P.C."/>
            <person name="Blanchard A."/>
        </authorList>
    </citation>
    <scope>NUCLEOTIDE SEQUENCE [LARGE SCALE GENOMIC DNA]</scope>
    <source>
        <strain evidence="1 2">UAB CTIP</strain>
    </source>
</reference>
<dbReference type="KEGG" id="mpu:MYPU_5010"/>
<dbReference type="Proteomes" id="UP000000528">
    <property type="component" value="Chromosome"/>
</dbReference>
<evidence type="ECO:0000313" key="1">
    <source>
        <dbReference type="EMBL" id="CAC13674.1"/>
    </source>
</evidence>
<name>Q98Q67_MYCPU</name>
<sequence length="157" mass="18715">MKNSTNNIGFDLRIHFLDNQQLRFSNSKISIVSESENQFFVLDPNSVASYEKNLIEIENLKTKNKKYVFLKNCNVLVSDNNIWVNSSNKKNLYEKTNKKINNKEKIKTLSKELAEFNLMQKIGIDFEDFLKISEIEYQIYKEQMKELFKLEEFEHEK</sequence>
<gene>
    <name evidence="1" type="ordered locus">MYPU_5010</name>
</gene>
<dbReference type="AlphaFoldDB" id="Q98Q67"/>
<organism evidence="2">
    <name type="scientific">Mycoplasmopsis pulmonis (strain UAB CTIP)</name>
    <name type="common">Mycoplasma pulmonis</name>
    <dbReference type="NCBI Taxonomy" id="272635"/>
    <lineage>
        <taxon>Bacteria</taxon>
        <taxon>Bacillati</taxon>
        <taxon>Mycoplasmatota</taxon>
        <taxon>Mycoplasmoidales</taxon>
        <taxon>Metamycoplasmataceae</taxon>
        <taxon>Mycoplasmopsis</taxon>
    </lineage>
</organism>
<dbReference type="PIR" id="E90574">
    <property type="entry name" value="E90574"/>
</dbReference>
<protein>
    <submittedName>
        <fullName evidence="1">Uncharacterized protein</fullName>
    </submittedName>
</protein>
<accession>Q98Q67</accession>
<dbReference type="BioCyc" id="MPUL272635:G1GT6-506-MONOMER"/>
<dbReference type="STRING" id="272635.gene:17577103"/>
<dbReference type="EMBL" id="AL445564">
    <property type="protein sequence ID" value="CAC13674.1"/>
    <property type="molecule type" value="Genomic_DNA"/>
</dbReference>
<dbReference type="RefSeq" id="WP_010925302.1">
    <property type="nucleotide sequence ID" value="NC_002771.1"/>
</dbReference>
<keyword evidence="2" id="KW-1185">Reference proteome</keyword>
<proteinExistence type="predicted"/>
<dbReference type="HOGENOM" id="CLU_130375_0_0_14"/>
<evidence type="ECO:0000313" key="2">
    <source>
        <dbReference type="Proteomes" id="UP000000528"/>
    </source>
</evidence>
<dbReference type="NCBIfam" id="NF045935">
    <property type="entry name" value="MSC_0621_epsi"/>
    <property type="match status" value="1"/>
</dbReference>